<sequence>MEIHATQPKKDNGELSNMENVETVILQFFKKFTDSVSTDLQFVIDDISDEDTAVVGVTWHLEWKGKNFPFSKGCSFYRLEVVKGQRQIM</sequence>
<dbReference type="PANTHER" id="PTHR33698">
    <property type="entry name" value="NUCLEAR TRANSPORT FACTOR 2 (NTF2)-LIKE PROTEIN"/>
    <property type="match status" value="1"/>
</dbReference>
<gene>
    <name evidence="1" type="ORF">ILEXP_LOCUS20079</name>
</gene>
<accession>A0ABC8S3W3</accession>
<reference evidence="1 2" key="1">
    <citation type="submission" date="2024-02" db="EMBL/GenBank/DDBJ databases">
        <authorList>
            <person name="Vignale AGUSTIN F."/>
            <person name="Sosa J E."/>
            <person name="Modenutti C."/>
        </authorList>
    </citation>
    <scope>NUCLEOTIDE SEQUENCE [LARGE SCALE GENOMIC DNA]</scope>
</reference>
<evidence type="ECO:0000313" key="1">
    <source>
        <dbReference type="EMBL" id="CAK9151911.1"/>
    </source>
</evidence>
<evidence type="ECO:0000313" key="2">
    <source>
        <dbReference type="Proteomes" id="UP001642360"/>
    </source>
</evidence>
<dbReference type="EMBL" id="CAUOFW020002170">
    <property type="protein sequence ID" value="CAK9151911.1"/>
    <property type="molecule type" value="Genomic_DNA"/>
</dbReference>
<protein>
    <recommendedName>
        <fullName evidence="3">SnoaL-like domain-containing protein</fullName>
    </recommendedName>
</protein>
<organism evidence="1 2">
    <name type="scientific">Ilex paraguariensis</name>
    <name type="common">yerba mate</name>
    <dbReference type="NCBI Taxonomy" id="185542"/>
    <lineage>
        <taxon>Eukaryota</taxon>
        <taxon>Viridiplantae</taxon>
        <taxon>Streptophyta</taxon>
        <taxon>Embryophyta</taxon>
        <taxon>Tracheophyta</taxon>
        <taxon>Spermatophyta</taxon>
        <taxon>Magnoliopsida</taxon>
        <taxon>eudicotyledons</taxon>
        <taxon>Gunneridae</taxon>
        <taxon>Pentapetalae</taxon>
        <taxon>asterids</taxon>
        <taxon>campanulids</taxon>
        <taxon>Aquifoliales</taxon>
        <taxon>Aquifoliaceae</taxon>
        <taxon>Ilex</taxon>
    </lineage>
</organism>
<name>A0ABC8S3W3_9AQUA</name>
<keyword evidence="2" id="KW-1185">Reference proteome</keyword>
<dbReference type="AlphaFoldDB" id="A0ABC8S3W3"/>
<comment type="caution">
    <text evidence="1">The sequence shown here is derived from an EMBL/GenBank/DDBJ whole genome shotgun (WGS) entry which is preliminary data.</text>
</comment>
<evidence type="ECO:0008006" key="3">
    <source>
        <dbReference type="Google" id="ProtNLM"/>
    </source>
</evidence>
<dbReference type="Proteomes" id="UP001642360">
    <property type="component" value="Unassembled WGS sequence"/>
</dbReference>
<dbReference type="PANTHER" id="PTHR33698:SF3">
    <property type="entry name" value="OS09G0266000 PROTEIN"/>
    <property type="match status" value="1"/>
</dbReference>
<proteinExistence type="predicted"/>